<dbReference type="AlphaFoldDB" id="A0A4Y8L6Q9"/>
<keyword evidence="1" id="KW-0732">Signal</keyword>
<name>A0A4Y8L6Q9_9BACT</name>
<dbReference type="OrthoDB" id="796315at2"/>
<dbReference type="EMBL" id="SOML01000006">
    <property type="protein sequence ID" value="TFD96176.1"/>
    <property type="molecule type" value="Genomic_DNA"/>
</dbReference>
<evidence type="ECO:0000313" key="2">
    <source>
        <dbReference type="EMBL" id="TFD96176.1"/>
    </source>
</evidence>
<keyword evidence="3" id="KW-1185">Reference proteome</keyword>
<feature type="signal peptide" evidence="1">
    <location>
        <begin position="1"/>
        <end position="20"/>
    </location>
</feature>
<dbReference type="Proteomes" id="UP000297861">
    <property type="component" value="Unassembled WGS sequence"/>
</dbReference>
<organism evidence="2 3">
    <name type="scientific">Dysgonomonas capnocytophagoides</name>
    <dbReference type="NCBI Taxonomy" id="45254"/>
    <lineage>
        <taxon>Bacteria</taxon>
        <taxon>Pseudomonadati</taxon>
        <taxon>Bacteroidota</taxon>
        <taxon>Bacteroidia</taxon>
        <taxon>Bacteroidales</taxon>
        <taxon>Dysgonomonadaceae</taxon>
        <taxon>Dysgonomonas</taxon>
    </lineage>
</organism>
<proteinExistence type="predicted"/>
<protein>
    <recommendedName>
        <fullName evidence="4">DUF4468 domain-containing protein</fullName>
    </recommendedName>
</protein>
<evidence type="ECO:0000313" key="3">
    <source>
        <dbReference type="Proteomes" id="UP000297861"/>
    </source>
</evidence>
<gene>
    <name evidence="2" type="ORF">E2605_11325</name>
</gene>
<evidence type="ECO:0008006" key="4">
    <source>
        <dbReference type="Google" id="ProtNLM"/>
    </source>
</evidence>
<feature type="chain" id="PRO_5021426372" description="DUF4468 domain-containing protein" evidence="1">
    <location>
        <begin position="21"/>
        <end position="328"/>
    </location>
</feature>
<accession>A0A4Y8L6Q9</accession>
<dbReference type="STRING" id="1121485.GCA_000426485_00611"/>
<dbReference type="RefSeq" id="WP_134436509.1">
    <property type="nucleotide sequence ID" value="NZ_SOML01000006.1"/>
</dbReference>
<evidence type="ECO:0000256" key="1">
    <source>
        <dbReference type="SAM" id="SignalP"/>
    </source>
</evidence>
<sequence>MKRNIMAAIILIMFALNISAQQRDNFSLDIKETHPIVQNSLYNTISFMDSRLNRTRDQYIVNAELFSWQLSSFVNMITDRTAKNGTMLFQLRNLSFETEGDKGFSHIRATLYESLNSQFYMIATLDTEIQVANGKNISPRLQEEISSTITSFIADNLTQPYTDNIPYTLDDIRHIDTIEKESSELYKDQGYRDGIYYTFDSFKNQKPIVTKMEVRFKKEKLSEIKIIDRSNNKFRKVNPSDIYAVVLDGQIYIALDKKYYTVYPDNGNLLFDAEYNSSNVGFAPSFSVGIGSGGYRGGGIGLGVFTKTKKETVTYMIDHMNGRFIKIN</sequence>
<comment type="caution">
    <text evidence="2">The sequence shown here is derived from an EMBL/GenBank/DDBJ whole genome shotgun (WGS) entry which is preliminary data.</text>
</comment>
<reference evidence="2 3" key="1">
    <citation type="submission" date="2019-03" db="EMBL/GenBank/DDBJ databases">
        <title>San Antonio Military Medical Center submission to MRSN (WRAIR), pending publication.</title>
        <authorList>
            <person name="Blyth D.M."/>
            <person name="Mccarthy S.L."/>
            <person name="Schall S.E."/>
            <person name="Stam J.A."/>
            <person name="Ong A.C."/>
            <person name="Mcgann P.T."/>
        </authorList>
    </citation>
    <scope>NUCLEOTIDE SEQUENCE [LARGE SCALE GENOMIC DNA]</scope>
    <source>
        <strain evidence="2 3">MRSN571793</strain>
    </source>
</reference>